<dbReference type="Proteomes" id="UP000326364">
    <property type="component" value="Unassembled WGS sequence"/>
</dbReference>
<dbReference type="AlphaFoldDB" id="A0A5J5I0M0"/>
<evidence type="ECO:0000313" key="3">
    <source>
        <dbReference type="Proteomes" id="UP000325933"/>
    </source>
</evidence>
<evidence type="ECO:0000313" key="2">
    <source>
        <dbReference type="EMBL" id="KAA9027951.1"/>
    </source>
</evidence>
<evidence type="ECO:0000313" key="4">
    <source>
        <dbReference type="Proteomes" id="UP000326364"/>
    </source>
</evidence>
<dbReference type="EMBL" id="VYQA01000011">
    <property type="protein sequence ID" value="KAA9027951.1"/>
    <property type="molecule type" value="Genomic_DNA"/>
</dbReference>
<dbReference type="Proteomes" id="UP000325933">
    <property type="component" value="Unassembled WGS sequence"/>
</dbReference>
<gene>
    <name evidence="2" type="ORF">F4U95_15495</name>
    <name evidence="1" type="ORF">F4U96_15370</name>
</gene>
<dbReference type="RefSeq" id="WP_150426293.1">
    <property type="nucleotide sequence ID" value="NZ_VYQA01000011.1"/>
</dbReference>
<evidence type="ECO:0000313" key="1">
    <source>
        <dbReference type="EMBL" id="KAA9015028.1"/>
    </source>
</evidence>
<name>A0A5J5I0M0_9SPHN</name>
<proteinExistence type="predicted"/>
<accession>A0A5J5I0M0</accession>
<keyword evidence="4" id="KW-1185">Reference proteome</keyword>
<reference evidence="3 4" key="1">
    <citation type="submission" date="2019-09" db="EMBL/GenBank/DDBJ databases">
        <authorList>
            <person name="Feng G."/>
        </authorList>
    </citation>
    <scope>NUCLEOTIDE SEQUENCE [LARGE SCALE GENOMIC DNA]</scope>
    <source>
        <strain evidence="2 3">KACC 19283</strain>
        <strain evidence="1 4">KACC 19284</strain>
    </source>
</reference>
<organism evidence="2 3">
    <name type="scientific">Sphingobium limneticum</name>
    <dbReference type="NCBI Taxonomy" id="1007511"/>
    <lineage>
        <taxon>Bacteria</taxon>
        <taxon>Pseudomonadati</taxon>
        <taxon>Pseudomonadota</taxon>
        <taxon>Alphaproteobacteria</taxon>
        <taxon>Sphingomonadales</taxon>
        <taxon>Sphingomonadaceae</taxon>
        <taxon>Sphingobium</taxon>
    </lineage>
</organism>
<dbReference type="EMBL" id="VYQB01000011">
    <property type="protein sequence ID" value="KAA9015028.1"/>
    <property type="molecule type" value="Genomic_DNA"/>
</dbReference>
<sequence>MAKDALFTMKLEADLRDDFMAEASALHRPASQVLRELMRGFIHEQQEKRSYQAFLETKVGNARAAIAAGDSLTDEEVEAEFAARRAAATRSE</sequence>
<protein>
    <submittedName>
        <fullName evidence="2">Antitoxin of toxin-antitoxin stability system</fullName>
    </submittedName>
</protein>
<comment type="caution">
    <text evidence="2">The sequence shown here is derived from an EMBL/GenBank/DDBJ whole genome shotgun (WGS) entry which is preliminary data.</text>
</comment>
<dbReference type="Gene3D" id="6.20.450.20">
    <property type="match status" value="1"/>
</dbReference>